<dbReference type="EMBL" id="JAUYZG010000024">
    <property type="protein sequence ID" value="KAK2870521.1"/>
    <property type="molecule type" value="Genomic_DNA"/>
</dbReference>
<dbReference type="AlphaFoldDB" id="A0AA88P595"/>
<accession>A0AA88P595</accession>
<gene>
    <name evidence="2" type="ORF">Q8A67_024913</name>
</gene>
<feature type="region of interest" description="Disordered" evidence="1">
    <location>
        <begin position="1"/>
        <end position="23"/>
    </location>
</feature>
<evidence type="ECO:0000256" key="1">
    <source>
        <dbReference type="SAM" id="MobiDB-lite"/>
    </source>
</evidence>
<name>A0AA88P595_9TELE</name>
<proteinExistence type="predicted"/>
<sequence>MMDSWMNPNLMHDGKRRRRDSSTCTADSILKERQADEQRACQDDVCLFLRQSVAERTGKQQQHQSR</sequence>
<comment type="caution">
    <text evidence="2">The sequence shown here is derived from an EMBL/GenBank/DDBJ whole genome shotgun (WGS) entry which is preliminary data.</text>
</comment>
<keyword evidence="3" id="KW-1185">Reference proteome</keyword>
<evidence type="ECO:0000313" key="3">
    <source>
        <dbReference type="Proteomes" id="UP001187343"/>
    </source>
</evidence>
<evidence type="ECO:0000313" key="2">
    <source>
        <dbReference type="EMBL" id="KAK2870521.1"/>
    </source>
</evidence>
<organism evidence="2 3">
    <name type="scientific">Cirrhinus molitorella</name>
    <name type="common">mud carp</name>
    <dbReference type="NCBI Taxonomy" id="172907"/>
    <lineage>
        <taxon>Eukaryota</taxon>
        <taxon>Metazoa</taxon>
        <taxon>Chordata</taxon>
        <taxon>Craniata</taxon>
        <taxon>Vertebrata</taxon>
        <taxon>Euteleostomi</taxon>
        <taxon>Actinopterygii</taxon>
        <taxon>Neopterygii</taxon>
        <taxon>Teleostei</taxon>
        <taxon>Ostariophysi</taxon>
        <taxon>Cypriniformes</taxon>
        <taxon>Cyprinidae</taxon>
        <taxon>Labeoninae</taxon>
        <taxon>Labeonini</taxon>
        <taxon>Cirrhinus</taxon>
    </lineage>
</organism>
<protein>
    <submittedName>
        <fullName evidence="2">Uncharacterized protein</fullName>
    </submittedName>
</protein>
<reference evidence="2" key="1">
    <citation type="submission" date="2023-08" db="EMBL/GenBank/DDBJ databases">
        <title>Chromosome-level Genome Assembly of mud carp (Cirrhinus molitorella).</title>
        <authorList>
            <person name="Liu H."/>
        </authorList>
    </citation>
    <scope>NUCLEOTIDE SEQUENCE</scope>
    <source>
        <strain evidence="2">Prfri</strain>
        <tissue evidence="2">Muscle</tissue>
    </source>
</reference>
<dbReference type="Proteomes" id="UP001187343">
    <property type="component" value="Unassembled WGS sequence"/>
</dbReference>